<name>A0ACD5TVL2_AVESA</name>
<evidence type="ECO:0000313" key="1">
    <source>
        <dbReference type="EnsemblPlants" id="AVESA.00010b.r2.1DG0136000.1.CDS.1"/>
    </source>
</evidence>
<dbReference type="Proteomes" id="UP001732700">
    <property type="component" value="Chromosome 1D"/>
</dbReference>
<proteinExistence type="predicted"/>
<reference evidence="1" key="2">
    <citation type="submission" date="2025-09" db="UniProtKB">
        <authorList>
            <consortium name="EnsemblPlants"/>
        </authorList>
    </citation>
    <scope>IDENTIFICATION</scope>
</reference>
<protein>
    <submittedName>
        <fullName evidence="1">Uncharacterized protein</fullName>
    </submittedName>
</protein>
<sequence>MSPAPRDVSKVQVVDVRASNEEEELYLLRACARDFPIAAVATSLDLPGPARTLDGAYEAVRAAIDRAPSRQVVGLALLNPDGVLALGGRVWRFHLGDGHADADPSRVCEAFRACSRAAVPEGVWVTRDGAADMAYLVRHLNGGTLPPKREAFLHLCNVFFPDLYDLKVLAEWREVEDGDPPLARDHNFGRFLELVRKWGFSELMTGYNAFLSGLGAADEYELLLHKKVAAKQQESTRKWTEMLRQKGRSEEYIRDMLFHCVFPLWDN</sequence>
<accession>A0ACD5TVL2</accession>
<evidence type="ECO:0000313" key="2">
    <source>
        <dbReference type="Proteomes" id="UP001732700"/>
    </source>
</evidence>
<keyword evidence="2" id="KW-1185">Reference proteome</keyword>
<dbReference type="EnsemblPlants" id="AVESA.00010b.r2.1DG0136000.1">
    <property type="protein sequence ID" value="AVESA.00010b.r2.1DG0136000.1.CDS.1"/>
    <property type="gene ID" value="AVESA.00010b.r2.1DG0136000"/>
</dbReference>
<reference evidence="1" key="1">
    <citation type="submission" date="2021-05" db="EMBL/GenBank/DDBJ databases">
        <authorList>
            <person name="Scholz U."/>
            <person name="Mascher M."/>
            <person name="Fiebig A."/>
        </authorList>
    </citation>
    <scope>NUCLEOTIDE SEQUENCE [LARGE SCALE GENOMIC DNA]</scope>
</reference>
<organism evidence="1 2">
    <name type="scientific">Avena sativa</name>
    <name type="common">Oat</name>
    <dbReference type="NCBI Taxonomy" id="4498"/>
    <lineage>
        <taxon>Eukaryota</taxon>
        <taxon>Viridiplantae</taxon>
        <taxon>Streptophyta</taxon>
        <taxon>Embryophyta</taxon>
        <taxon>Tracheophyta</taxon>
        <taxon>Spermatophyta</taxon>
        <taxon>Magnoliopsida</taxon>
        <taxon>Liliopsida</taxon>
        <taxon>Poales</taxon>
        <taxon>Poaceae</taxon>
        <taxon>BOP clade</taxon>
        <taxon>Pooideae</taxon>
        <taxon>Poodae</taxon>
        <taxon>Poeae</taxon>
        <taxon>Poeae Chloroplast Group 1 (Aveneae type)</taxon>
        <taxon>Aveninae</taxon>
        <taxon>Avena</taxon>
    </lineage>
</organism>